<sequence length="389" mass="43872">MDRRDRGTAIIAEDERIRRVAEAKDSIRQEAQYTPALLGRIKSRIEANAFRRCISDNTLYQSLCNSLKDKNLPDRERRPDLVDFLALEAILPVQYEGQYNRVLDDLFLRCGTKAWIDKAILEANHHWFKDQIRDARGFIRNMINKVDSQLLEIILEDLETNFWRENLKDNVLYKKIFIKIIDNNRLTQRDVLTVVALNGGKYPTEIFRHLVVKQNSDMLHFGNNFHARHALYDDEEVRASVPPPLVPEVATTSGAPLTHANVNAIPNINSPAPPAEPDVSNIGDFEAIAAAMGNTQKGRELRKKIEEMKQLVGNDCGALRAVRGGRVTKPSASNSRTQRNTVVETIEDDVQTLGSIEVGESGTTIIKRERISPKIGIQPRAAGGPRKCH</sequence>
<dbReference type="RefSeq" id="XP_038742906.1">
    <property type="nucleotide sequence ID" value="XM_038891973.1"/>
</dbReference>
<reference evidence="1" key="2">
    <citation type="submission" date="2020-11" db="EMBL/GenBank/DDBJ databases">
        <title>Whole genome sequencing of Colletotrichum sp.</title>
        <authorList>
            <person name="Li H."/>
        </authorList>
    </citation>
    <scope>NUCLEOTIDE SEQUENCE</scope>
    <source>
        <strain evidence="1">CkLH20</strain>
    </source>
</reference>
<comment type="caution">
    <text evidence="1">The sequence shown here is derived from an EMBL/GenBank/DDBJ whole genome shotgun (WGS) entry which is preliminary data.</text>
</comment>
<dbReference type="AlphaFoldDB" id="A0A9P6I7I7"/>
<evidence type="ECO:0000313" key="1">
    <source>
        <dbReference type="EMBL" id="KAF9873445.1"/>
    </source>
</evidence>
<accession>A0A9P6I7I7</accession>
<evidence type="ECO:0000313" key="2">
    <source>
        <dbReference type="Proteomes" id="UP000781932"/>
    </source>
</evidence>
<dbReference type="GeneID" id="62165047"/>
<name>A0A9P6I7I7_9PEZI</name>
<reference evidence="1" key="1">
    <citation type="submission" date="2020-03" db="EMBL/GenBank/DDBJ databases">
        <authorList>
            <person name="He L."/>
        </authorList>
    </citation>
    <scope>NUCLEOTIDE SEQUENCE</scope>
    <source>
        <strain evidence="1">CkLH20</strain>
    </source>
</reference>
<gene>
    <name evidence="1" type="ORF">CkaCkLH20_09258</name>
</gene>
<dbReference type="Proteomes" id="UP000781932">
    <property type="component" value="Unassembled WGS sequence"/>
</dbReference>
<organism evidence="1 2">
    <name type="scientific">Colletotrichum karsti</name>
    <dbReference type="NCBI Taxonomy" id="1095194"/>
    <lineage>
        <taxon>Eukaryota</taxon>
        <taxon>Fungi</taxon>
        <taxon>Dikarya</taxon>
        <taxon>Ascomycota</taxon>
        <taxon>Pezizomycotina</taxon>
        <taxon>Sordariomycetes</taxon>
        <taxon>Hypocreomycetidae</taxon>
        <taxon>Glomerellales</taxon>
        <taxon>Glomerellaceae</taxon>
        <taxon>Colletotrichum</taxon>
        <taxon>Colletotrichum boninense species complex</taxon>
    </lineage>
</organism>
<proteinExistence type="predicted"/>
<dbReference type="EMBL" id="JAATWM020000032">
    <property type="protein sequence ID" value="KAF9873445.1"/>
    <property type="molecule type" value="Genomic_DNA"/>
</dbReference>
<protein>
    <submittedName>
        <fullName evidence="1">Uncharacterized protein</fullName>
    </submittedName>
</protein>
<keyword evidence="2" id="KW-1185">Reference proteome</keyword>
<dbReference type="OrthoDB" id="4831096at2759"/>